<dbReference type="EMBL" id="BARS01050351">
    <property type="protein sequence ID" value="GAG47660.1"/>
    <property type="molecule type" value="Genomic_DNA"/>
</dbReference>
<protein>
    <submittedName>
        <fullName evidence="1">Uncharacterized protein</fullName>
    </submittedName>
</protein>
<organism evidence="1">
    <name type="scientific">marine sediment metagenome</name>
    <dbReference type="NCBI Taxonomy" id="412755"/>
    <lineage>
        <taxon>unclassified sequences</taxon>
        <taxon>metagenomes</taxon>
        <taxon>ecological metagenomes</taxon>
    </lineage>
</organism>
<name>X0XWB1_9ZZZZ</name>
<sequence>VVFDKIKYNDDFICRLFPSTLDVLFAFGNDAAAQLLVPELDQYHYSTNLAALRYLIDSYDSGFWGSSIYNMWLDSIRTLNPPLDVENLPKFMKTGAWWQQKMNTQLASWTELRHDNLLYAKQSYTAGYPCSYPCGYVEPFPELYQGLSELAKTARDKFANISFSDSSLKTDILDYYDMLENITNTLATIAQKELDGEPPNSDEISFMQEMIFRSGYGVMDGWYIKLLYGPSYTVPRWS</sequence>
<reference evidence="1" key="1">
    <citation type="journal article" date="2014" name="Front. Microbiol.">
        <title>High frequency of phylogenetically diverse reductive dehalogenase-homologous genes in deep subseafloor sedimentary metagenomes.</title>
        <authorList>
            <person name="Kawai M."/>
            <person name="Futagami T."/>
            <person name="Toyoda A."/>
            <person name="Takaki Y."/>
            <person name="Nishi S."/>
            <person name="Hori S."/>
            <person name="Arai W."/>
            <person name="Tsubouchi T."/>
            <person name="Morono Y."/>
            <person name="Uchiyama I."/>
            <person name="Ito T."/>
            <person name="Fujiyama A."/>
            <person name="Inagaki F."/>
            <person name="Takami H."/>
        </authorList>
    </citation>
    <scope>NUCLEOTIDE SEQUENCE</scope>
    <source>
        <strain evidence="1">Expedition CK06-06</strain>
    </source>
</reference>
<proteinExistence type="predicted"/>
<comment type="caution">
    <text evidence="1">The sequence shown here is derived from an EMBL/GenBank/DDBJ whole genome shotgun (WGS) entry which is preliminary data.</text>
</comment>
<dbReference type="Pfam" id="PF11369">
    <property type="entry name" value="DUF3160"/>
    <property type="match status" value="1"/>
</dbReference>
<evidence type="ECO:0000313" key="1">
    <source>
        <dbReference type="EMBL" id="GAG47660.1"/>
    </source>
</evidence>
<feature type="non-terminal residue" evidence="1">
    <location>
        <position position="1"/>
    </location>
</feature>
<feature type="non-terminal residue" evidence="1">
    <location>
        <position position="238"/>
    </location>
</feature>
<accession>X0XWB1</accession>
<dbReference type="AlphaFoldDB" id="X0XWB1"/>
<gene>
    <name evidence="1" type="ORF">S01H1_75189</name>
</gene>
<dbReference type="InterPro" id="IPR022601">
    <property type="entry name" value="DUF3160"/>
</dbReference>